<feature type="transmembrane region" description="Helical" evidence="6">
    <location>
        <begin position="125"/>
        <end position="151"/>
    </location>
</feature>
<dbReference type="PIRSF" id="PIRSF035875">
    <property type="entry name" value="RNase_BN"/>
    <property type="match status" value="1"/>
</dbReference>
<dbReference type="Pfam" id="PF03631">
    <property type="entry name" value="Virul_fac_BrkB"/>
    <property type="match status" value="1"/>
</dbReference>
<dbReference type="AlphaFoldDB" id="A0A934M839"/>
<dbReference type="RefSeq" id="WP_211143888.1">
    <property type="nucleotide sequence ID" value="NZ_JAEEGB010000026.1"/>
</dbReference>
<reference evidence="7" key="1">
    <citation type="submission" date="2020-12" db="EMBL/GenBank/DDBJ databases">
        <title>Clostridium thailandense sp. nov., a novel acetogenic bacterium isolated from peat land soil in Thailand.</title>
        <authorList>
            <person name="Chaikitkaew S."/>
            <person name="Birkeland N.K."/>
        </authorList>
    </citation>
    <scope>NUCLEOTIDE SEQUENCE</scope>
    <source>
        <strain evidence="7">DSM 17425</strain>
    </source>
</reference>
<evidence type="ECO:0000313" key="7">
    <source>
        <dbReference type="EMBL" id="MBI6874516.1"/>
    </source>
</evidence>
<keyword evidence="4 6" id="KW-1133">Transmembrane helix</keyword>
<dbReference type="NCBIfam" id="TIGR00765">
    <property type="entry name" value="yihY_not_rbn"/>
    <property type="match status" value="1"/>
</dbReference>
<dbReference type="EMBL" id="JAEEGB010000026">
    <property type="protein sequence ID" value="MBI6874516.1"/>
    <property type="molecule type" value="Genomic_DNA"/>
</dbReference>
<keyword evidence="2" id="KW-1003">Cell membrane</keyword>
<keyword evidence="8" id="KW-1185">Reference proteome</keyword>
<dbReference type="GO" id="GO:0005886">
    <property type="term" value="C:plasma membrane"/>
    <property type="evidence" value="ECO:0007669"/>
    <property type="project" value="UniProtKB-SubCell"/>
</dbReference>
<name>A0A934M839_9CLOT</name>
<evidence type="ECO:0000256" key="1">
    <source>
        <dbReference type="ARBA" id="ARBA00004651"/>
    </source>
</evidence>
<comment type="subcellular location">
    <subcellularLocation>
        <location evidence="1">Cell membrane</location>
        <topology evidence="1">Multi-pass membrane protein</topology>
    </subcellularLocation>
</comment>
<keyword evidence="3 6" id="KW-0812">Transmembrane</keyword>
<dbReference type="InterPro" id="IPR017039">
    <property type="entry name" value="Virul_fac_BrkB"/>
</dbReference>
<dbReference type="PANTHER" id="PTHR30213">
    <property type="entry name" value="INNER MEMBRANE PROTEIN YHJD"/>
    <property type="match status" value="1"/>
</dbReference>
<dbReference type="Proteomes" id="UP000622687">
    <property type="component" value="Unassembled WGS sequence"/>
</dbReference>
<evidence type="ECO:0000256" key="5">
    <source>
        <dbReference type="ARBA" id="ARBA00023136"/>
    </source>
</evidence>
<feature type="transmembrane region" description="Helical" evidence="6">
    <location>
        <begin position="85"/>
        <end position="104"/>
    </location>
</feature>
<sequence length="282" mass="31524">MRRLLLDLISRFNNDDVPALGYQLAYNLVLSFFPFIIFLMTLIGHTSLSNNEILVALSRLMPASAFNLISNAISEVITTKHNQLMSFSLILTIWSASAGFNAVIKGLNKAYGVPESRNFIKVRIISILCTLGMAFIILIMMFLLILGRIIWNYAAYKLGFSHELITLWAVIRYSIVISTAIFIFTALYRYAPCKRLTWLEVLPGSLLATLNLILVSAAFAYYVNNFANYSVIYGSIGAIIILLTWLFLVAVIVIIGGEVNASLYHENSSTKIAYSKTFKSSE</sequence>
<evidence type="ECO:0000256" key="3">
    <source>
        <dbReference type="ARBA" id="ARBA00022692"/>
    </source>
</evidence>
<evidence type="ECO:0000256" key="6">
    <source>
        <dbReference type="SAM" id="Phobius"/>
    </source>
</evidence>
<comment type="caution">
    <text evidence="7">The sequence shown here is derived from an EMBL/GenBank/DDBJ whole genome shotgun (WGS) entry which is preliminary data.</text>
</comment>
<evidence type="ECO:0000313" key="8">
    <source>
        <dbReference type="Proteomes" id="UP000622687"/>
    </source>
</evidence>
<gene>
    <name evidence="7" type="ORF">I6U51_17725</name>
</gene>
<feature type="transmembrane region" description="Helical" evidence="6">
    <location>
        <begin position="171"/>
        <end position="190"/>
    </location>
</feature>
<accession>A0A934M839</accession>
<feature type="transmembrane region" description="Helical" evidence="6">
    <location>
        <begin position="229"/>
        <end position="255"/>
    </location>
</feature>
<dbReference type="PANTHER" id="PTHR30213:SF0">
    <property type="entry name" value="UPF0761 MEMBRANE PROTEIN YIHY"/>
    <property type="match status" value="1"/>
</dbReference>
<organism evidence="7 8">
    <name type="scientific">Clostridium aciditolerans</name>
    <dbReference type="NCBI Taxonomy" id="339861"/>
    <lineage>
        <taxon>Bacteria</taxon>
        <taxon>Bacillati</taxon>
        <taxon>Bacillota</taxon>
        <taxon>Clostridia</taxon>
        <taxon>Eubacteriales</taxon>
        <taxon>Clostridiaceae</taxon>
        <taxon>Clostridium</taxon>
    </lineage>
</organism>
<feature type="transmembrane region" description="Helical" evidence="6">
    <location>
        <begin position="202"/>
        <end position="223"/>
    </location>
</feature>
<feature type="transmembrane region" description="Helical" evidence="6">
    <location>
        <begin position="20"/>
        <end position="41"/>
    </location>
</feature>
<keyword evidence="5 6" id="KW-0472">Membrane</keyword>
<proteinExistence type="predicted"/>
<protein>
    <submittedName>
        <fullName evidence="7">YihY/virulence factor BrkB family protein</fullName>
    </submittedName>
</protein>
<evidence type="ECO:0000256" key="4">
    <source>
        <dbReference type="ARBA" id="ARBA00022989"/>
    </source>
</evidence>
<evidence type="ECO:0000256" key="2">
    <source>
        <dbReference type="ARBA" id="ARBA00022475"/>
    </source>
</evidence>